<dbReference type="InterPro" id="IPR005123">
    <property type="entry name" value="Oxoglu/Fe-dep_dioxygenase_dom"/>
</dbReference>
<keyword evidence="10" id="KW-0223">Dioxygenase</keyword>
<gene>
    <name evidence="16" type="ORF">PACLA_8A063963</name>
</gene>
<dbReference type="InterPro" id="IPR006620">
    <property type="entry name" value="Pro_4_hyd_alph"/>
</dbReference>
<evidence type="ECO:0000313" key="17">
    <source>
        <dbReference type="Proteomes" id="UP001152795"/>
    </source>
</evidence>
<dbReference type="GO" id="GO:0032963">
    <property type="term" value="P:collagen metabolic process"/>
    <property type="evidence" value="ECO:0007669"/>
    <property type="project" value="InterPro"/>
</dbReference>
<dbReference type="SMART" id="SM00702">
    <property type="entry name" value="P4Hc"/>
    <property type="match status" value="1"/>
</dbReference>
<reference evidence="16" key="1">
    <citation type="submission" date="2020-04" db="EMBL/GenBank/DDBJ databases">
        <authorList>
            <person name="Alioto T."/>
            <person name="Alioto T."/>
            <person name="Gomez Garrido J."/>
        </authorList>
    </citation>
    <scope>NUCLEOTIDE SEQUENCE</scope>
    <source>
        <strain evidence="16">A484AB</strain>
    </source>
</reference>
<evidence type="ECO:0000256" key="5">
    <source>
        <dbReference type="ARBA" id="ARBA00022723"/>
    </source>
</evidence>
<dbReference type="PANTHER" id="PTHR14049:SF9">
    <property type="entry name" value="PROCOLLAGEN-PROLINE 3-DIOXYGENASE"/>
    <property type="match status" value="1"/>
</dbReference>
<evidence type="ECO:0000256" key="14">
    <source>
        <dbReference type="SAM" id="MobiDB-lite"/>
    </source>
</evidence>
<dbReference type="InterPro" id="IPR056585">
    <property type="entry name" value="Leprecan_dom"/>
</dbReference>
<comment type="cofactor">
    <cofactor evidence="1">
        <name>L-ascorbate</name>
        <dbReference type="ChEBI" id="CHEBI:38290"/>
    </cofactor>
</comment>
<keyword evidence="9" id="KW-0256">Endoplasmic reticulum</keyword>
<keyword evidence="13" id="KW-0325">Glycoprotein</keyword>
<proteinExistence type="inferred from homology"/>
<dbReference type="InterPro" id="IPR044862">
    <property type="entry name" value="Pro_4_hyd_alph_FE2OG_OXY"/>
</dbReference>
<dbReference type="PANTHER" id="PTHR14049">
    <property type="entry name" value="LEPRECAN 1"/>
    <property type="match status" value="1"/>
</dbReference>
<evidence type="ECO:0000256" key="6">
    <source>
        <dbReference type="ARBA" id="ARBA00022729"/>
    </source>
</evidence>
<dbReference type="PROSITE" id="PS51471">
    <property type="entry name" value="FE2OG_OXY"/>
    <property type="match status" value="1"/>
</dbReference>
<sequence length="705" mass="81660">MASCASILQFALILVLTLISINGDDISSSVQVNAAYDELYADALRIYYNDDWGNAIVKFDAAIEDWKNERKFTIMCRYECKEALDASRQGNTESFAIEYLRYLSYMRICSQACMERNMGKRLKVSKHTFRLFEDRVPYSFMQFAHHKNGNNRIAIQAASTYLRFNQRDEQMHGNMKYYSGLPELQDIIVDDIESLAPIQHHELYEKGRKAYNAKDWEKSVEYFEASLKEYAKAYKECKTLCEVEVEERQQYIYGGIYGYHMQLLLCTLDCPRKLSMLLNYPQAGFLGRQFDFLHYSYNQLERRDDALPCAVTNLLLNPVSPHMIDNMKYYTELGQSVDDVQPREDGKYFFEDIKSQMELLLEVKAYLLDLDEEYRGTENLADTTYETYLKHGLYPDERLPEEKKSETEDKSEAEKEKEFEDEPYKRFPPPTKDHIEKFLHDSENLKDISLTMMEEQLNGTYRAVFDGLASDDECKKLANLGLTIGHAGDGYKDDPSPHTVKEEFRGVNVNNATWAAAKGEVSLEEAELYMSLSEKVRVISEAYFRLSTPLYFTYTHLVCRKALSESDEGMHISHPVHSDNCVLKHNGKNVTCVKEHPAYTWRDYSAILYLNDDFIGGQFIFARKNQTVQAILKPKCGRMVVFSAGFENLHGVLGIKQGTRCALPIWFTLDKRYDEKQRHDAAEVLRNLKQDKESETEANEGHKEL</sequence>
<dbReference type="Gene3D" id="2.60.120.620">
    <property type="entry name" value="q2cbj1_9rhob like domain"/>
    <property type="match status" value="1"/>
</dbReference>
<keyword evidence="12" id="KW-0408">Iron</keyword>
<evidence type="ECO:0000256" key="1">
    <source>
        <dbReference type="ARBA" id="ARBA00001961"/>
    </source>
</evidence>
<dbReference type="InterPro" id="IPR011990">
    <property type="entry name" value="TPR-like_helical_dom_sf"/>
</dbReference>
<protein>
    <recommendedName>
        <fullName evidence="4">procollagen-proline 3-dioxygenase</fullName>
        <ecNumber evidence="4">1.14.11.7</ecNumber>
    </recommendedName>
</protein>
<evidence type="ECO:0000256" key="8">
    <source>
        <dbReference type="ARBA" id="ARBA00022803"/>
    </source>
</evidence>
<dbReference type="GO" id="GO:0005506">
    <property type="term" value="F:iron ion binding"/>
    <property type="evidence" value="ECO:0007669"/>
    <property type="project" value="InterPro"/>
</dbReference>
<evidence type="ECO:0000313" key="16">
    <source>
        <dbReference type="EMBL" id="CAB4005183.1"/>
    </source>
</evidence>
<dbReference type="GO" id="GO:0031418">
    <property type="term" value="F:L-ascorbic acid binding"/>
    <property type="evidence" value="ECO:0007669"/>
    <property type="project" value="InterPro"/>
</dbReference>
<keyword evidence="8" id="KW-0802">TPR repeat</keyword>
<feature type="signal peptide" evidence="15">
    <location>
        <begin position="1"/>
        <end position="23"/>
    </location>
</feature>
<evidence type="ECO:0000256" key="15">
    <source>
        <dbReference type="SAM" id="SignalP"/>
    </source>
</evidence>
<feature type="compositionally biased region" description="Basic and acidic residues" evidence="14">
    <location>
        <begin position="393"/>
        <end position="431"/>
    </location>
</feature>
<dbReference type="Pfam" id="PF13640">
    <property type="entry name" value="2OG-FeII_Oxy_3"/>
    <property type="match status" value="1"/>
</dbReference>
<evidence type="ECO:0000256" key="10">
    <source>
        <dbReference type="ARBA" id="ARBA00022964"/>
    </source>
</evidence>
<keyword evidence="5" id="KW-0479">Metal-binding</keyword>
<dbReference type="GO" id="GO:0019797">
    <property type="term" value="F:procollagen-proline 3-dioxygenase activity"/>
    <property type="evidence" value="ECO:0007669"/>
    <property type="project" value="UniProtKB-EC"/>
</dbReference>
<feature type="region of interest" description="Disordered" evidence="14">
    <location>
        <begin position="686"/>
        <end position="705"/>
    </location>
</feature>
<feature type="chain" id="PRO_5043826106" description="procollagen-proline 3-dioxygenase" evidence="15">
    <location>
        <begin position="24"/>
        <end position="705"/>
    </location>
</feature>
<evidence type="ECO:0000256" key="12">
    <source>
        <dbReference type="ARBA" id="ARBA00023004"/>
    </source>
</evidence>
<comment type="similarity">
    <text evidence="3">Belongs to the leprecan family.</text>
</comment>
<comment type="cofactor">
    <cofactor evidence="2">
        <name>Fe cation</name>
        <dbReference type="ChEBI" id="CHEBI:24875"/>
    </cofactor>
</comment>
<organism evidence="16 17">
    <name type="scientific">Paramuricea clavata</name>
    <name type="common">Red gorgonian</name>
    <name type="synonym">Violescent sea-whip</name>
    <dbReference type="NCBI Taxonomy" id="317549"/>
    <lineage>
        <taxon>Eukaryota</taxon>
        <taxon>Metazoa</taxon>
        <taxon>Cnidaria</taxon>
        <taxon>Anthozoa</taxon>
        <taxon>Octocorallia</taxon>
        <taxon>Malacalcyonacea</taxon>
        <taxon>Plexauridae</taxon>
        <taxon>Paramuricea</taxon>
    </lineage>
</organism>
<dbReference type="Proteomes" id="UP001152795">
    <property type="component" value="Unassembled WGS sequence"/>
</dbReference>
<dbReference type="AlphaFoldDB" id="A0A7D9IDQ5"/>
<evidence type="ECO:0000256" key="3">
    <source>
        <dbReference type="ARBA" id="ARBA00006487"/>
    </source>
</evidence>
<dbReference type="Gene3D" id="1.25.40.10">
    <property type="entry name" value="Tetratricopeptide repeat domain"/>
    <property type="match status" value="1"/>
</dbReference>
<feature type="region of interest" description="Disordered" evidence="14">
    <location>
        <begin position="392"/>
        <end position="431"/>
    </location>
</feature>
<evidence type="ECO:0000256" key="13">
    <source>
        <dbReference type="ARBA" id="ARBA00023180"/>
    </source>
</evidence>
<dbReference type="FunFam" id="2.60.120.620:FF:000003">
    <property type="entry name" value="Prolyl 3-hydroxylase 2"/>
    <property type="match status" value="1"/>
</dbReference>
<dbReference type="EC" id="1.14.11.7" evidence="4"/>
<evidence type="ECO:0000256" key="7">
    <source>
        <dbReference type="ARBA" id="ARBA00022737"/>
    </source>
</evidence>
<keyword evidence="11" id="KW-0560">Oxidoreductase</keyword>
<evidence type="ECO:0000256" key="11">
    <source>
        <dbReference type="ARBA" id="ARBA00023002"/>
    </source>
</evidence>
<keyword evidence="6 15" id="KW-0732">Signal</keyword>
<keyword evidence="7" id="KW-0677">Repeat</keyword>
<dbReference type="InterPro" id="IPR039575">
    <property type="entry name" value="P3H"/>
</dbReference>
<evidence type="ECO:0000256" key="2">
    <source>
        <dbReference type="ARBA" id="ARBA00001962"/>
    </source>
</evidence>
<accession>A0A7D9IDQ5</accession>
<evidence type="ECO:0000256" key="4">
    <source>
        <dbReference type="ARBA" id="ARBA00012262"/>
    </source>
</evidence>
<keyword evidence="17" id="KW-1185">Reference proteome</keyword>
<dbReference type="OrthoDB" id="8517835at2759"/>
<dbReference type="Pfam" id="PF23557">
    <property type="entry name" value="TPR_leprecan"/>
    <property type="match status" value="1"/>
</dbReference>
<comment type="caution">
    <text evidence="16">The sequence shown here is derived from an EMBL/GenBank/DDBJ whole genome shotgun (WGS) entry which is preliminary data.</text>
</comment>
<name>A0A7D9IDQ5_PARCT</name>
<evidence type="ECO:0000256" key="9">
    <source>
        <dbReference type="ARBA" id="ARBA00022824"/>
    </source>
</evidence>
<dbReference type="EMBL" id="CACRXK020005118">
    <property type="protein sequence ID" value="CAB4005183.1"/>
    <property type="molecule type" value="Genomic_DNA"/>
</dbReference>